<dbReference type="Proteomes" id="UP000319514">
    <property type="component" value="Unassembled WGS sequence"/>
</dbReference>
<proteinExistence type="predicted"/>
<dbReference type="OrthoDB" id="9088272at2"/>
<evidence type="ECO:0000313" key="2">
    <source>
        <dbReference type="Proteomes" id="UP000319514"/>
    </source>
</evidence>
<comment type="caution">
    <text evidence="1">The sequence shown here is derived from an EMBL/GenBank/DDBJ whole genome shotgun (WGS) entry which is preliminary data.</text>
</comment>
<reference evidence="1 2" key="1">
    <citation type="submission" date="2019-06" db="EMBL/GenBank/DDBJ databases">
        <title>Sequencing the genomes of 1000 actinobacteria strains.</title>
        <authorList>
            <person name="Klenk H.-P."/>
        </authorList>
    </citation>
    <scope>NUCLEOTIDE SEQUENCE [LARGE SCALE GENOMIC DNA]</scope>
    <source>
        <strain evidence="1 2">DSM 18082</strain>
    </source>
</reference>
<protein>
    <submittedName>
        <fullName evidence="1">Uncharacterized protein</fullName>
    </submittedName>
</protein>
<name>A0A542ZGW3_9MICO</name>
<gene>
    <name evidence="1" type="ORF">FB474_0968</name>
</gene>
<dbReference type="EMBL" id="VFOQ01000001">
    <property type="protein sequence ID" value="TQL59607.1"/>
    <property type="molecule type" value="Genomic_DNA"/>
</dbReference>
<organism evidence="1 2">
    <name type="scientific">Oryzihumus leptocrescens</name>
    <dbReference type="NCBI Taxonomy" id="297536"/>
    <lineage>
        <taxon>Bacteria</taxon>
        <taxon>Bacillati</taxon>
        <taxon>Actinomycetota</taxon>
        <taxon>Actinomycetes</taxon>
        <taxon>Micrococcales</taxon>
        <taxon>Intrasporangiaceae</taxon>
        <taxon>Oryzihumus</taxon>
    </lineage>
</organism>
<dbReference type="AlphaFoldDB" id="A0A542ZGW3"/>
<accession>A0A542ZGW3</accession>
<keyword evidence="2" id="KW-1185">Reference proteome</keyword>
<evidence type="ECO:0000313" key="1">
    <source>
        <dbReference type="EMBL" id="TQL59607.1"/>
    </source>
</evidence>
<sequence length="194" mass="22574">MRYFDPRLVGTLECETWVSYYRHEWVAFLKAAVRVVRHAFGLSRTRTALGAWWVLRANQVWAPFPDNDPEAARQFMRKFYALVARTHRENFDVTEAARLEVEWWRIHRGVQRGEKPPTPEAVEELVQALQRLYAHTYRVDPAEVRLAAEQRAEAMRLSDEWVRDGHHRGSPLVAQERAALVRSYAALLAAVHTA</sequence>